<proteinExistence type="predicted"/>
<name>A0ACC0WDX3_9STRA</name>
<dbReference type="EMBL" id="CM047581">
    <property type="protein sequence ID" value="KAI9916496.1"/>
    <property type="molecule type" value="Genomic_DNA"/>
</dbReference>
<keyword evidence="2" id="KW-1185">Reference proteome</keyword>
<organism evidence="1 2">
    <name type="scientific">Peronosclerospora sorghi</name>
    <dbReference type="NCBI Taxonomy" id="230839"/>
    <lineage>
        <taxon>Eukaryota</taxon>
        <taxon>Sar</taxon>
        <taxon>Stramenopiles</taxon>
        <taxon>Oomycota</taxon>
        <taxon>Peronosporomycetes</taxon>
        <taxon>Peronosporales</taxon>
        <taxon>Peronosporaceae</taxon>
        <taxon>Peronosclerospora</taxon>
    </lineage>
</organism>
<protein>
    <submittedName>
        <fullName evidence="1">Uncharacterized protein</fullName>
    </submittedName>
</protein>
<gene>
    <name evidence="1" type="ORF">PsorP6_017985</name>
</gene>
<dbReference type="Proteomes" id="UP001163321">
    <property type="component" value="Chromosome 2"/>
</dbReference>
<evidence type="ECO:0000313" key="1">
    <source>
        <dbReference type="EMBL" id="KAI9916496.1"/>
    </source>
</evidence>
<evidence type="ECO:0000313" key="2">
    <source>
        <dbReference type="Proteomes" id="UP001163321"/>
    </source>
</evidence>
<sequence length="272" mass="29766">MASTSCNSSFARFFDQNRFHALFPEALALYNFNGLVTAANKYPQFANTGNDDNDKRELAAFLAQTAHESDNFKAAEEYARQSYSVWQYCDNSTYPCAPGRRYHGRGPIQLSWNYNYYNAGQALGINLLDNPDIVASDTEVTWMTALWYWMTPQGGNVIHAVVAGMNGFAESTRIINGGLECGPNAPVSYALPLAGLTGSVRATLQATVNNASGFSKTVHTCHDGVNDISALWRHPVPECSHPCHLGVTSYNVWVVKKVDTKCLAGVKVVVVP</sequence>
<accession>A0ACC0WDX3</accession>
<reference evidence="1 2" key="1">
    <citation type="journal article" date="2022" name="bioRxiv">
        <title>The genome of the oomycete Peronosclerospora sorghi, a cosmopolitan pathogen of maize and sorghum, is inflated with dispersed pseudogenes.</title>
        <authorList>
            <person name="Fletcher K."/>
            <person name="Martin F."/>
            <person name="Isakeit T."/>
            <person name="Cavanaugh K."/>
            <person name="Magill C."/>
            <person name="Michelmore R."/>
        </authorList>
    </citation>
    <scope>NUCLEOTIDE SEQUENCE [LARGE SCALE GENOMIC DNA]</scope>
    <source>
        <strain evidence="1">P6</strain>
    </source>
</reference>
<comment type="caution">
    <text evidence="1">The sequence shown here is derived from an EMBL/GenBank/DDBJ whole genome shotgun (WGS) entry which is preliminary data.</text>
</comment>